<evidence type="ECO:0000259" key="12">
    <source>
        <dbReference type="Pfam" id="PF13609"/>
    </source>
</evidence>
<reference evidence="13 14" key="1">
    <citation type="submission" date="2021-10" db="EMBL/GenBank/DDBJ databases">
        <title>Draft genome of Aestuariibacter halophilus JC2043.</title>
        <authorList>
            <person name="Emsley S.A."/>
            <person name="Pfannmuller K.M."/>
            <person name="Ushijima B."/>
            <person name="Saw J.H."/>
            <person name="Videau P."/>
        </authorList>
    </citation>
    <scope>NUCLEOTIDE SEQUENCE [LARGE SCALE GENOMIC DNA]</scope>
    <source>
        <strain evidence="13 14">JC2043</strain>
    </source>
</reference>
<dbReference type="InterPro" id="IPR002299">
    <property type="entry name" value="Porin_Neis"/>
</dbReference>
<dbReference type="PANTHER" id="PTHR34501:SF9">
    <property type="entry name" value="MAJOR OUTER MEMBRANE PROTEIN P.IA"/>
    <property type="match status" value="1"/>
</dbReference>
<keyword evidence="6 11" id="KW-0732">Signal</keyword>
<comment type="subunit">
    <text evidence="2">Homotrimer.</text>
</comment>
<evidence type="ECO:0000256" key="1">
    <source>
        <dbReference type="ARBA" id="ARBA00004571"/>
    </source>
</evidence>
<dbReference type="Proteomes" id="UP001520878">
    <property type="component" value="Unassembled WGS sequence"/>
</dbReference>
<keyword evidence="3" id="KW-0813">Transport</keyword>
<protein>
    <submittedName>
        <fullName evidence="13">Porin</fullName>
    </submittedName>
</protein>
<dbReference type="InterPro" id="IPR050298">
    <property type="entry name" value="Gram-neg_bact_OMP"/>
</dbReference>
<dbReference type="InterPro" id="IPR023614">
    <property type="entry name" value="Porin_dom_sf"/>
</dbReference>
<evidence type="ECO:0000313" key="14">
    <source>
        <dbReference type="Proteomes" id="UP001520878"/>
    </source>
</evidence>
<dbReference type="Pfam" id="PF13609">
    <property type="entry name" value="Porin_4"/>
    <property type="match status" value="1"/>
</dbReference>
<dbReference type="PRINTS" id="PR00184">
    <property type="entry name" value="NEISSPPORIN"/>
</dbReference>
<evidence type="ECO:0000313" key="13">
    <source>
        <dbReference type="EMBL" id="MCC2618074.1"/>
    </source>
</evidence>
<dbReference type="PRINTS" id="PR00182">
    <property type="entry name" value="ECOLNEIPORIN"/>
</dbReference>
<evidence type="ECO:0000256" key="7">
    <source>
        <dbReference type="ARBA" id="ARBA00023065"/>
    </source>
</evidence>
<feature type="chain" id="PRO_5046859574" evidence="11">
    <location>
        <begin position="23"/>
        <end position="302"/>
    </location>
</feature>
<gene>
    <name evidence="13" type="ORF">LJ739_17600</name>
</gene>
<dbReference type="EMBL" id="JAJEWP010000007">
    <property type="protein sequence ID" value="MCC2618074.1"/>
    <property type="molecule type" value="Genomic_DNA"/>
</dbReference>
<keyword evidence="7" id="KW-0406">Ion transport</keyword>
<dbReference type="InterPro" id="IPR001702">
    <property type="entry name" value="Porin_Gram-ve"/>
</dbReference>
<evidence type="ECO:0000256" key="2">
    <source>
        <dbReference type="ARBA" id="ARBA00011233"/>
    </source>
</evidence>
<keyword evidence="10" id="KW-0998">Cell outer membrane</keyword>
<feature type="signal peptide" evidence="11">
    <location>
        <begin position="1"/>
        <end position="22"/>
    </location>
</feature>
<dbReference type="Gene3D" id="2.40.160.10">
    <property type="entry name" value="Porin"/>
    <property type="match status" value="1"/>
</dbReference>
<name>A0ABS8GBW8_9ALTE</name>
<keyword evidence="5" id="KW-0812">Transmembrane</keyword>
<evidence type="ECO:0000256" key="8">
    <source>
        <dbReference type="ARBA" id="ARBA00023114"/>
    </source>
</evidence>
<dbReference type="CDD" id="cd00342">
    <property type="entry name" value="gram_neg_porins"/>
    <property type="match status" value="1"/>
</dbReference>
<evidence type="ECO:0000256" key="3">
    <source>
        <dbReference type="ARBA" id="ARBA00022448"/>
    </source>
</evidence>
<comment type="subcellular location">
    <subcellularLocation>
        <location evidence="1">Cell outer membrane</location>
        <topology evidence="1">Multi-pass membrane protein</topology>
    </subcellularLocation>
</comment>
<evidence type="ECO:0000256" key="9">
    <source>
        <dbReference type="ARBA" id="ARBA00023136"/>
    </source>
</evidence>
<keyword evidence="14" id="KW-1185">Reference proteome</keyword>
<evidence type="ECO:0000256" key="11">
    <source>
        <dbReference type="SAM" id="SignalP"/>
    </source>
</evidence>
<keyword evidence="9" id="KW-0472">Membrane</keyword>
<accession>A0ABS8GBW8</accession>
<feature type="domain" description="Porin" evidence="12">
    <location>
        <begin position="11"/>
        <end position="282"/>
    </location>
</feature>
<dbReference type="InterPro" id="IPR033900">
    <property type="entry name" value="Gram_neg_porin_domain"/>
</dbReference>
<sequence>MKATHTLLGAMIAAGSLVPAMAEPLTVYGKANLSAQLADEGEGSFTELKSNASRFGVKGETALENGLEVFYQIEWQVDLADLSGDDNIKSRDQYVGVRGDFGSLYAGRANTVLKNWSKPVDLFNDYEADLKGLWKGENRVSDSVNYISPSFGGFTFGINYMMEDDVDGEDGVTVGVHYGDAKLKKSAFYAAVLVEQDMGGYDTQRVIVSTKLDSVTLGAALHSQEPAAGGDSKNGYLVSAQYGLDAWKFKLQYQTLEDDNSVSIGADYKLGKNTKAYAWYTDRSLDQSEDKSWLAVGLEHKF</sequence>
<dbReference type="SUPFAM" id="SSF56935">
    <property type="entry name" value="Porins"/>
    <property type="match status" value="1"/>
</dbReference>
<keyword evidence="8" id="KW-0626">Porin</keyword>
<dbReference type="RefSeq" id="WP_229162607.1">
    <property type="nucleotide sequence ID" value="NZ_JAJEWP010000007.1"/>
</dbReference>
<evidence type="ECO:0000256" key="5">
    <source>
        <dbReference type="ARBA" id="ARBA00022692"/>
    </source>
</evidence>
<evidence type="ECO:0000256" key="6">
    <source>
        <dbReference type="ARBA" id="ARBA00022729"/>
    </source>
</evidence>
<organism evidence="13 14">
    <name type="scientific">Fluctibacter halophilus</name>
    <dbReference type="NCBI Taxonomy" id="226011"/>
    <lineage>
        <taxon>Bacteria</taxon>
        <taxon>Pseudomonadati</taxon>
        <taxon>Pseudomonadota</taxon>
        <taxon>Gammaproteobacteria</taxon>
        <taxon>Alteromonadales</taxon>
        <taxon>Alteromonadaceae</taxon>
        <taxon>Fluctibacter</taxon>
    </lineage>
</organism>
<keyword evidence="4" id="KW-1134">Transmembrane beta strand</keyword>
<comment type="caution">
    <text evidence="13">The sequence shown here is derived from an EMBL/GenBank/DDBJ whole genome shotgun (WGS) entry which is preliminary data.</text>
</comment>
<evidence type="ECO:0000256" key="4">
    <source>
        <dbReference type="ARBA" id="ARBA00022452"/>
    </source>
</evidence>
<dbReference type="PANTHER" id="PTHR34501">
    <property type="entry name" value="PROTEIN YDDL-RELATED"/>
    <property type="match status" value="1"/>
</dbReference>
<evidence type="ECO:0000256" key="10">
    <source>
        <dbReference type="ARBA" id="ARBA00023237"/>
    </source>
</evidence>
<proteinExistence type="predicted"/>